<dbReference type="AlphaFoldDB" id="A0A6N2QVZ7"/>
<protein>
    <submittedName>
        <fullName evidence="1">Uncharacterized protein</fullName>
    </submittedName>
</protein>
<sequence>MINLERTEVMNLHNAIRGARNPMNSWDRSDSSFEDGRFVLGPNDLDLAARLCRSGSDHRKFIRQIFVSVDITAPLYWWKEFDTYKVGTVANSTSTMHKIHAKPFSREDFSCDHMNPQTLEQMDRVIAFLEELRQQYQKTKDKDIWYSIIQFLPSSYNQMRTVTMNYENLVGMVRSRKNHKLQEWHDFCHWAETLPYAKELILFE</sequence>
<evidence type="ECO:0000313" key="1">
    <source>
        <dbReference type="EMBL" id="VYS72348.1"/>
    </source>
</evidence>
<name>A0A6N2QVZ7_9FIRM</name>
<dbReference type="EMBL" id="CACRSL010000003">
    <property type="protein sequence ID" value="VYS72348.1"/>
    <property type="molecule type" value="Genomic_DNA"/>
</dbReference>
<reference evidence="1" key="1">
    <citation type="submission" date="2019-11" db="EMBL/GenBank/DDBJ databases">
        <authorList>
            <person name="Feng L."/>
        </authorList>
    </citation>
    <scope>NUCLEOTIDE SEQUENCE</scope>
    <source>
        <strain evidence="1">AundefinedLFYP135</strain>
    </source>
</reference>
<organism evidence="1">
    <name type="scientific">uncultured Anaerotruncus sp</name>
    <dbReference type="NCBI Taxonomy" id="905011"/>
    <lineage>
        <taxon>Bacteria</taxon>
        <taxon>Bacillati</taxon>
        <taxon>Bacillota</taxon>
        <taxon>Clostridia</taxon>
        <taxon>Eubacteriales</taxon>
        <taxon>Oscillospiraceae</taxon>
        <taxon>Anaerotruncus</taxon>
        <taxon>environmental samples</taxon>
    </lineage>
</organism>
<proteinExistence type="predicted"/>
<accession>A0A6N2QVZ7</accession>
<gene>
    <name evidence="1" type="ORF">AULFYP135_00027</name>
</gene>